<keyword evidence="3" id="KW-1185">Reference proteome</keyword>
<evidence type="ECO:0000259" key="1">
    <source>
        <dbReference type="Pfam" id="PF04480"/>
    </source>
</evidence>
<proteinExistence type="predicted"/>
<dbReference type="InterPro" id="IPR007569">
    <property type="entry name" value="DUF559"/>
</dbReference>
<accession>A0A1R4J5T7</accession>
<name>A0A1R4J5T7_9MICO</name>
<dbReference type="InterPro" id="IPR011335">
    <property type="entry name" value="Restrct_endonuc-II-like"/>
</dbReference>
<dbReference type="Gene3D" id="3.40.960.10">
    <property type="entry name" value="VSR Endonuclease"/>
    <property type="match status" value="1"/>
</dbReference>
<dbReference type="Pfam" id="PF04480">
    <property type="entry name" value="DUF559"/>
    <property type="match status" value="1"/>
</dbReference>
<dbReference type="AlphaFoldDB" id="A0A1R4J5T7"/>
<feature type="domain" description="DUF559" evidence="1">
    <location>
        <begin position="182"/>
        <end position="263"/>
    </location>
</feature>
<reference evidence="2 3" key="1">
    <citation type="submission" date="2017-02" db="EMBL/GenBank/DDBJ databases">
        <authorList>
            <person name="Peterson S.W."/>
        </authorList>
    </citation>
    <scope>NUCLEOTIDE SEQUENCE [LARGE SCALE GENOMIC DNA]</scope>
    <source>
        <strain evidence="2 3">B Mb 05.01</strain>
    </source>
</reference>
<evidence type="ECO:0000313" key="3">
    <source>
        <dbReference type="Proteomes" id="UP000196320"/>
    </source>
</evidence>
<dbReference type="Proteomes" id="UP000196320">
    <property type="component" value="Unassembled WGS sequence"/>
</dbReference>
<organism evidence="2 3">
    <name type="scientific">Microbacterium esteraromaticum</name>
    <dbReference type="NCBI Taxonomy" id="57043"/>
    <lineage>
        <taxon>Bacteria</taxon>
        <taxon>Bacillati</taxon>
        <taxon>Actinomycetota</taxon>
        <taxon>Actinomycetes</taxon>
        <taxon>Micrococcales</taxon>
        <taxon>Microbacteriaceae</taxon>
        <taxon>Microbacterium</taxon>
    </lineage>
</organism>
<evidence type="ECO:0000313" key="2">
    <source>
        <dbReference type="EMBL" id="SJN27460.1"/>
    </source>
</evidence>
<gene>
    <name evidence="2" type="ORF">FM104_05580</name>
</gene>
<dbReference type="EMBL" id="FUKO01000019">
    <property type="protein sequence ID" value="SJN27460.1"/>
    <property type="molecule type" value="Genomic_DNA"/>
</dbReference>
<protein>
    <recommendedName>
        <fullName evidence="1">DUF559 domain-containing protein</fullName>
    </recommendedName>
</protein>
<sequence length="271" mass="30030">MQRHSGVAHSRVLRAAGYTQHEMIQAVDAGVVERVRRSWLVTPQCSPAHRSAADVSGRVTCVSAAKQLGLWTNDDPRTHLAVPSTSSRIRGADRVLHWAPGPAPVARFTVEDPILNVLFHVGRCLEPPDATAIWESALRTGLVTLAQLHRTAWHSTAVRSVLEMVGTLSDSGIETRFLAIARSCGIEVRQQVRIDGHEVDALIGNRLVVQLDGFKFHGDAKDRRRDLRQDARLTLLGYTVLRFDYQQVMFDAVYVQETIINAVAQGLHLAR</sequence>
<dbReference type="SUPFAM" id="SSF52980">
    <property type="entry name" value="Restriction endonuclease-like"/>
    <property type="match status" value="1"/>
</dbReference>